<dbReference type="Pfam" id="PF00112">
    <property type="entry name" value="Peptidase_C1"/>
    <property type="match status" value="1"/>
</dbReference>
<evidence type="ECO:0000256" key="1">
    <source>
        <dbReference type="ARBA" id="ARBA00008455"/>
    </source>
</evidence>
<sequence>MSFALLVVASSVSAAVVHPARQAHIDAVNAASTTWRAAAHPRFAAAPPGASAPMLGAKGDMKLEVAAAKARGDVVDYVPRGGAAPEAFDSAARWPECAKLIGDIRDQSNCGCCWAFAGAEAASDRQCIATGGAVAVPLSAQDVCFNANVDGCDGGQIITPWTYVAKAGAVTGGQYNGTGPFGAGLCADWFAPHCHHHGPRGDDPYPAEGDAGCPSEKSPEGPKACDATAAAGHDAFAADKHTFAGDVQTASGEAAIMAMIAEGGPVETAFTVYEDFENYAGGIYHHVTGEEAGGHAVKFVGWGVENGTKYWKVANSWNPYWGEAGYFRILRGSNEGGIEDQVTGSHADAKWTRAGDSD</sequence>
<comment type="similarity">
    <text evidence="1">Belongs to the peptidase C1 family.</text>
</comment>
<evidence type="ECO:0000256" key="2">
    <source>
        <dbReference type="ARBA" id="ARBA00023145"/>
    </source>
</evidence>
<protein>
    <submittedName>
        <fullName evidence="5">Cysteine-type peptidase</fullName>
    </submittedName>
</protein>
<organism evidence="5 6">
    <name type="scientific">Aureococcus anophagefferens</name>
    <name type="common">Harmful bloom alga</name>
    <dbReference type="NCBI Taxonomy" id="44056"/>
    <lineage>
        <taxon>Eukaryota</taxon>
        <taxon>Sar</taxon>
        <taxon>Stramenopiles</taxon>
        <taxon>Ochrophyta</taxon>
        <taxon>Pelagophyceae</taxon>
        <taxon>Pelagomonadales</taxon>
        <taxon>Pelagomonadaceae</taxon>
        <taxon>Aureococcus</taxon>
    </lineage>
</organism>
<dbReference type="PROSITE" id="PS00139">
    <property type="entry name" value="THIOL_PROTEASE_CYS"/>
    <property type="match status" value="1"/>
</dbReference>
<dbReference type="PRINTS" id="PR00705">
    <property type="entry name" value="PAPAIN"/>
</dbReference>
<dbReference type="InterPro" id="IPR000169">
    <property type="entry name" value="Pept_cys_AS"/>
</dbReference>
<keyword evidence="6" id="KW-1185">Reference proteome</keyword>
<gene>
    <name evidence="5" type="ORF">SO694_00021451</name>
</gene>
<proteinExistence type="inferred from homology"/>
<keyword evidence="2" id="KW-0865">Zymogen</keyword>
<reference evidence="5 6" key="1">
    <citation type="submission" date="2024-03" db="EMBL/GenBank/DDBJ databases">
        <title>Aureococcus anophagefferens CCMP1851 and Kratosvirus quantuckense: Draft genome of a second virus-susceptible host strain in the model system.</title>
        <authorList>
            <person name="Chase E."/>
            <person name="Truchon A.R."/>
            <person name="Schepens W."/>
            <person name="Wilhelm S.W."/>
        </authorList>
    </citation>
    <scope>NUCLEOTIDE SEQUENCE [LARGE SCALE GENOMIC DNA]</scope>
    <source>
        <strain evidence="5 6">CCMP1851</strain>
    </source>
</reference>
<evidence type="ECO:0000313" key="5">
    <source>
        <dbReference type="EMBL" id="KAK7238721.1"/>
    </source>
</evidence>
<dbReference type="InterPro" id="IPR013128">
    <property type="entry name" value="Peptidase_C1A"/>
</dbReference>
<dbReference type="InterPro" id="IPR000668">
    <property type="entry name" value="Peptidase_C1A_C"/>
</dbReference>
<feature type="domain" description="Peptidase C1A papain C-terminal" evidence="4">
    <location>
        <begin position="84"/>
        <end position="346"/>
    </location>
</feature>
<dbReference type="PANTHER" id="PTHR12411">
    <property type="entry name" value="CYSTEINE PROTEASE FAMILY C1-RELATED"/>
    <property type="match status" value="1"/>
</dbReference>
<feature type="region of interest" description="Disordered" evidence="3">
    <location>
        <begin position="201"/>
        <end position="226"/>
    </location>
</feature>
<evidence type="ECO:0000259" key="4">
    <source>
        <dbReference type="SMART" id="SM00645"/>
    </source>
</evidence>
<accession>A0ABR1FU97</accession>
<dbReference type="EMBL" id="JBBJCI010000228">
    <property type="protein sequence ID" value="KAK7238721.1"/>
    <property type="molecule type" value="Genomic_DNA"/>
</dbReference>
<evidence type="ECO:0000313" key="6">
    <source>
        <dbReference type="Proteomes" id="UP001363151"/>
    </source>
</evidence>
<name>A0ABR1FU97_AURAN</name>
<dbReference type="Proteomes" id="UP001363151">
    <property type="component" value="Unassembled WGS sequence"/>
</dbReference>
<dbReference type="SUPFAM" id="SSF54001">
    <property type="entry name" value="Cysteine proteinases"/>
    <property type="match status" value="1"/>
</dbReference>
<dbReference type="InterPro" id="IPR038765">
    <property type="entry name" value="Papain-like_cys_pep_sf"/>
</dbReference>
<dbReference type="Gene3D" id="3.90.70.10">
    <property type="entry name" value="Cysteine proteinases"/>
    <property type="match status" value="1"/>
</dbReference>
<dbReference type="CDD" id="cd02620">
    <property type="entry name" value="Peptidase_C1A_CathepsinB"/>
    <property type="match status" value="1"/>
</dbReference>
<evidence type="ECO:0000256" key="3">
    <source>
        <dbReference type="SAM" id="MobiDB-lite"/>
    </source>
</evidence>
<comment type="caution">
    <text evidence="5">The sequence shown here is derived from an EMBL/GenBank/DDBJ whole genome shotgun (WGS) entry which is preliminary data.</text>
</comment>
<dbReference type="SMART" id="SM00645">
    <property type="entry name" value="Pept_C1"/>
    <property type="match status" value="1"/>
</dbReference>